<organism evidence="2">
    <name type="scientific">bioreactor metagenome</name>
    <dbReference type="NCBI Taxonomy" id="1076179"/>
    <lineage>
        <taxon>unclassified sequences</taxon>
        <taxon>metagenomes</taxon>
        <taxon>ecological metagenomes</taxon>
    </lineage>
</organism>
<keyword evidence="1" id="KW-0812">Transmembrane</keyword>
<keyword evidence="1" id="KW-0472">Membrane</keyword>
<proteinExistence type="predicted"/>
<gene>
    <name evidence="2" type="ORF">SDC9_88776</name>
</gene>
<sequence length="88" mass="9570">MVNGKKNVKLWPSGFTVLFAHIGPAIVNGKGHAGKCLHNIGWQHPVFRVFRVVVITVHRQAVAAYEVIAVSIVVFVLCAHIVSTDRSG</sequence>
<accession>A0A644ZX12</accession>
<name>A0A644ZX12_9ZZZZ</name>
<evidence type="ECO:0000256" key="1">
    <source>
        <dbReference type="SAM" id="Phobius"/>
    </source>
</evidence>
<protein>
    <submittedName>
        <fullName evidence="2">Uncharacterized protein</fullName>
    </submittedName>
</protein>
<reference evidence="2" key="1">
    <citation type="submission" date="2019-08" db="EMBL/GenBank/DDBJ databases">
        <authorList>
            <person name="Kucharzyk K."/>
            <person name="Murdoch R.W."/>
            <person name="Higgins S."/>
            <person name="Loffler F."/>
        </authorList>
    </citation>
    <scope>NUCLEOTIDE SEQUENCE</scope>
</reference>
<comment type="caution">
    <text evidence="2">The sequence shown here is derived from an EMBL/GenBank/DDBJ whole genome shotgun (WGS) entry which is preliminary data.</text>
</comment>
<keyword evidence="1" id="KW-1133">Transmembrane helix</keyword>
<dbReference type="AlphaFoldDB" id="A0A644ZX12"/>
<feature type="transmembrane region" description="Helical" evidence="1">
    <location>
        <begin position="61"/>
        <end position="82"/>
    </location>
</feature>
<evidence type="ECO:0000313" key="2">
    <source>
        <dbReference type="EMBL" id="MPM42114.1"/>
    </source>
</evidence>
<dbReference type="EMBL" id="VSSQ01009605">
    <property type="protein sequence ID" value="MPM42114.1"/>
    <property type="molecule type" value="Genomic_DNA"/>
</dbReference>